<gene>
    <name evidence="1" type="ORF">PMAYCL1PPCAC_07868</name>
</gene>
<dbReference type="EMBL" id="BTRK01000002">
    <property type="protein sequence ID" value="GMR37673.1"/>
    <property type="molecule type" value="Genomic_DNA"/>
</dbReference>
<name>A0AAN4ZAP9_9BILA</name>
<sequence length="82" mass="9255">QGFELTNQSNDRLLSLMAKALETMNVFLSKGSDRDNIICSLLELDSQRSITMRFENSNSDPVRTMVFGLIQSLQATLLEQTE</sequence>
<evidence type="ECO:0000313" key="2">
    <source>
        <dbReference type="Proteomes" id="UP001328107"/>
    </source>
</evidence>
<keyword evidence="2" id="KW-1185">Reference proteome</keyword>
<dbReference type="AlphaFoldDB" id="A0AAN4ZAP9"/>
<reference evidence="2" key="1">
    <citation type="submission" date="2022-10" db="EMBL/GenBank/DDBJ databases">
        <title>Genome assembly of Pristionchus species.</title>
        <authorList>
            <person name="Yoshida K."/>
            <person name="Sommer R.J."/>
        </authorList>
    </citation>
    <scope>NUCLEOTIDE SEQUENCE [LARGE SCALE GENOMIC DNA]</scope>
    <source>
        <strain evidence="2">RS5460</strain>
    </source>
</reference>
<dbReference type="Proteomes" id="UP001328107">
    <property type="component" value="Unassembled WGS sequence"/>
</dbReference>
<feature type="non-terminal residue" evidence="1">
    <location>
        <position position="1"/>
    </location>
</feature>
<comment type="caution">
    <text evidence="1">The sequence shown here is derived from an EMBL/GenBank/DDBJ whole genome shotgun (WGS) entry which is preliminary data.</text>
</comment>
<proteinExistence type="predicted"/>
<evidence type="ECO:0000313" key="1">
    <source>
        <dbReference type="EMBL" id="GMR37673.1"/>
    </source>
</evidence>
<accession>A0AAN4ZAP9</accession>
<protein>
    <submittedName>
        <fullName evidence="1">Uncharacterized protein</fullName>
    </submittedName>
</protein>
<organism evidence="1 2">
    <name type="scientific">Pristionchus mayeri</name>
    <dbReference type="NCBI Taxonomy" id="1317129"/>
    <lineage>
        <taxon>Eukaryota</taxon>
        <taxon>Metazoa</taxon>
        <taxon>Ecdysozoa</taxon>
        <taxon>Nematoda</taxon>
        <taxon>Chromadorea</taxon>
        <taxon>Rhabditida</taxon>
        <taxon>Rhabditina</taxon>
        <taxon>Diplogasteromorpha</taxon>
        <taxon>Diplogasteroidea</taxon>
        <taxon>Neodiplogasteridae</taxon>
        <taxon>Pristionchus</taxon>
    </lineage>
</organism>
<feature type="non-terminal residue" evidence="1">
    <location>
        <position position="82"/>
    </location>
</feature>